<feature type="signal peptide" evidence="1">
    <location>
        <begin position="1"/>
        <end position="19"/>
    </location>
</feature>
<dbReference type="AlphaFoldDB" id="A0AAP3SKR0"/>
<sequence length="212" mass="24645">MRNYLIILLAFFVCTNINAQVKKTVSKQQKAELLIERFMKENLNDFKSYEPIGYSKIDTLKSEFPCTELGIVTLSLANLALSYHEESSNEINFSSYSTQRERLIPIAKEILGEYKKFTVSYPKIGIGWTITHKCRSKNNRGNLMLGNWIFGFDKEIEENIIYIKSDFPEGDKHISTDFLLKQLELIDPTHNIQNMIRDYTKKLAQIKNALYL</sequence>
<accession>A0AAP3SKR0</accession>
<dbReference type="EMBL" id="JAQNWR010000001">
    <property type="protein sequence ID" value="MDC2406400.1"/>
    <property type="molecule type" value="Genomic_DNA"/>
</dbReference>
<evidence type="ECO:0000313" key="2">
    <source>
        <dbReference type="EMBL" id="MDC2406400.1"/>
    </source>
</evidence>
<gene>
    <name evidence="2" type="ORF">PO240_00770</name>
</gene>
<keyword evidence="1" id="KW-0732">Signal</keyword>
<dbReference type="Proteomes" id="UP001214017">
    <property type="component" value="Unassembled WGS sequence"/>
</dbReference>
<protein>
    <submittedName>
        <fullName evidence="2">Uncharacterized protein</fullName>
    </submittedName>
</protein>
<proteinExistence type="predicted"/>
<dbReference type="RefSeq" id="WP_138339984.1">
    <property type="nucleotide sequence ID" value="NZ_JADMWJ010000008.1"/>
</dbReference>
<name>A0AAP3SKR0_BACOV</name>
<reference evidence="2" key="1">
    <citation type="submission" date="2022-10" db="EMBL/GenBank/DDBJ databases">
        <title>Human gut microbiome strain richness.</title>
        <authorList>
            <person name="Chen-Liaw A."/>
        </authorList>
    </citation>
    <scope>NUCLEOTIDE SEQUENCE</scope>
    <source>
        <strain evidence="2">F7_m1001271B151109d0_201107</strain>
    </source>
</reference>
<evidence type="ECO:0000313" key="3">
    <source>
        <dbReference type="Proteomes" id="UP001214017"/>
    </source>
</evidence>
<evidence type="ECO:0000256" key="1">
    <source>
        <dbReference type="SAM" id="SignalP"/>
    </source>
</evidence>
<organism evidence="2 3">
    <name type="scientific">Bacteroides ovatus</name>
    <dbReference type="NCBI Taxonomy" id="28116"/>
    <lineage>
        <taxon>Bacteria</taxon>
        <taxon>Pseudomonadati</taxon>
        <taxon>Bacteroidota</taxon>
        <taxon>Bacteroidia</taxon>
        <taxon>Bacteroidales</taxon>
        <taxon>Bacteroidaceae</taxon>
        <taxon>Bacteroides</taxon>
    </lineage>
</organism>
<feature type="chain" id="PRO_5042927122" evidence="1">
    <location>
        <begin position="20"/>
        <end position="212"/>
    </location>
</feature>
<comment type="caution">
    <text evidence="2">The sequence shown here is derived from an EMBL/GenBank/DDBJ whole genome shotgun (WGS) entry which is preliminary data.</text>
</comment>